<accession>A0ACB0INU6</accession>
<sequence length="379" mass="44280">MMMSSSHHHRSIPTEDRVSNLPDSILSHILSFLPTKSSAATSVLSKRWETLWLSLFDLDDLDGRQSFKDFINFLPRCQPHEATDTIIPCINEIIIDAAFQRGTQTLDLHKVYRPKDQLKLTRRIFTCRTLTFLKLKNLCVNDLPFLPNIPLLKTLHLENVYFTTQTHIFKLLLACPNLEELQIIHVIVLPPKNKAAFDEHLPRLARLVRATVSDDNLPIPFSLLSGVQILNVKSIWHIYIQLPTFQNLTQMEIFFANFKGRSWRDKWNWTLEMLQHTPKLQDLTIHEDMKDAICEDNWHDPQVVPECLSSQLRTLLFRDCIGRQCELQFLKYVMRNSMVLHSVTIHSANSINFNAKYQMLLKLVTFRRGSRACRLKFHR</sequence>
<protein>
    <submittedName>
        <fullName evidence="1">Uncharacterized protein</fullName>
    </submittedName>
</protein>
<evidence type="ECO:0000313" key="1">
    <source>
        <dbReference type="EMBL" id="CAJ2633862.1"/>
    </source>
</evidence>
<evidence type="ECO:0000313" key="2">
    <source>
        <dbReference type="Proteomes" id="UP001177021"/>
    </source>
</evidence>
<name>A0ACB0INU6_TRIPR</name>
<gene>
    <name evidence="1" type="ORF">MILVUS5_LOCUS4889</name>
</gene>
<proteinExistence type="predicted"/>
<reference evidence="1" key="1">
    <citation type="submission" date="2023-10" db="EMBL/GenBank/DDBJ databases">
        <authorList>
            <person name="Rodriguez Cubillos JULIANA M."/>
            <person name="De Vega J."/>
        </authorList>
    </citation>
    <scope>NUCLEOTIDE SEQUENCE</scope>
</reference>
<dbReference type="EMBL" id="CASHSV030000002">
    <property type="protein sequence ID" value="CAJ2633862.1"/>
    <property type="molecule type" value="Genomic_DNA"/>
</dbReference>
<organism evidence="1 2">
    <name type="scientific">Trifolium pratense</name>
    <name type="common">Red clover</name>
    <dbReference type="NCBI Taxonomy" id="57577"/>
    <lineage>
        <taxon>Eukaryota</taxon>
        <taxon>Viridiplantae</taxon>
        <taxon>Streptophyta</taxon>
        <taxon>Embryophyta</taxon>
        <taxon>Tracheophyta</taxon>
        <taxon>Spermatophyta</taxon>
        <taxon>Magnoliopsida</taxon>
        <taxon>eudicotyledons</taxon>
        <taxon>Gunneridae</taxon>
        <taxon>Pentapetalae</taxon>
        <taxon>rosids</taxon>
        <taxon>fabids</taxon>
        <taxon>Fabales</taxon>
        <taxon>Fabaceae</taxon>
        <taxon>Papilionoideae</taxon>
        <taxon>50 kb inversion clade</taxon>
        <taxon>NPAAA clade</taxon>
        <taxon>Hologalegina</taxon>
        <taxon>IRL clade</taxon>
        <taxon>Trifolieae</taxon>
        <taxon>Trifolium</taxon>
    </lineage>
</organism>
<dbReference type="Proteomes" id="UP001177021">
    <property type="component" value="Unassembled WGS sequence"/>
</dbReference>
<comment type="caution">
    <text evidence="1">The sequence shown here is derived from an EMBL/GenBank/DDBJ whole genome shotgun (WGS) entry which is preliminary data.</text>
</comment>
<keyword evidence="2" id="KW-1185">Reference proteome</keyword>